<dbReference type="RefSeq" id="WP_204971009.1">
    <property type="nucleotide sequence ID" value="NZ_JAAZTS010000002.1"/>
</dbReference>
<reference evidence="1 2" key="1">
    <citation type="journal article" date="2021" name="Sci. Rep.">
        <title>The distribution of antibiotic resistance genes in chicken gut microbiota commensals.</title>
        <authorList>
            <person name="Juricova H."/>
            <person name="Matiasovicova J."/>
            <person name="Kubasova T."/>
            <person name="Cejkova D."/>
            <person name="Rychlik I."/>
        </authorList>
    </citation>
    <scope>NUCLEOTIDE SEQUENCE [LARGE SCALE GENOMIC DNA]</scope>
    <source>
        <strain evidence="1 2">An421</strain>
    </source>
</reference>
<keyword evidence="2" id="KW-1185">Reference proteome</keyword>
<evidence type="ECO:0000313" key="2">
    <source>
        <dbReference type="Proteomes" id="UP000698924"/>
    </source>
</evidence>
<dbReference type="EMBL" id="JACJMO010000002">
    <property type="protein sequence ID" value="MBM6856523.1"/>
    <property type="molecule type" value="Genomic_DNA"/>
</dbReference>
<name>A0AA40ZR92_9BACT</name>
<dbReference type="AlphaFoldDB" id="A0AA40ZR92"/>
<proteinExistence type="predicted"/>
<dbReference type="Proteomes" id="UP000698924">
    <property type="component" value="Unassembled WGS sequence"/>
</dbReference>
<gene>
    <name evidence="1" type="ORF">H6D15_02705</name>
</gene>
<sequence>MGRTFGECLRMAWEWAKDEIKFKEEREAKIRLLLASQKPVRRTTSNETNITWNDCYNVNSRGYMGAQYCGD</sequence>
<organism evidence="1 2">
    <name type="scientific">Caecibacteroides pullorum</name>
    <dbReference type="NCBI Taxonomy" id="2725562"/>
    <lineage>
        <taxon>Bacteria</taxon>
        <taxon>Pseudomonadati</taxon>
        <taxon>Bacteroidota</taxon>
        <taxon>Bacteroidia</taxon>
        <taxon>Bacteroidales</taxon>
        <taxon>Bacteroidaceae</taxon>
        <taxon>Caecibacteroides</taxon>
    </lineage>
</organism>
<comment type="caution">
    <text evidence="1">The sequence shown here is derived from an EMBL/GenBank/DDBJ whole genome shotgun (WGS) entry which is preliminary data.</text>
</comment>
<evidence type="ECO:0000313" key="1">
    <source>
        <dbReference type="EMBL" id="MBM6856523.1"/>
    </source>
</evidence>
<protein>
    <submittedName>
        <fullName evidence="1">Uncharacterized protein</fullName>
    </submittedName>
</protein>
<accession>A0AA40ZR92</accession>